<accession>A0A371AY97</accession>
<keyword evidence="3" id="KW-1185">Reference proteome</keyword>
<feature type="transmembrane region" description="Helical" evidence="1">
    <location>
        <begin position="155"/>
        <end position="179"/>
    </location>
</feature>
<keyword evidence="1" id="KW-0472">Membrane</keyword>
<keyword evidence="1" id="KW-0812">Transmembrane</keyword>
<feature type="transmembrane region" description="Helical" evidence="1">
    <location>
        <begin position="130"/>
        <end position="149"/>
    </location>
</feature>
<sequence>MNRELQIRFYNCQLNELDSLKEYLEKKAAQGWMLEKRKGSICYFRKCKPKKVKFSVEIFDKASEFMVDYNATNEEYIEYCKAAGWNFVSAEGKVQIFYTEDKSAIPIETDPQQKFETVHKSIFKQYIKNWFIGIILGLLYLIKLSDGIVEIFSSYMSFSIILLGISMVILNTFQVIIYYRWFHKIKEKIKNGEEFYYYKNLGSLVSKIMVACIGTAWFVGVLVVSYLSGDKVLMFILLIFVSVPIFLFGSSILSVLTQKNGIMKEMKQTIYYKVIIIITFAVTGGIIIFFIAVEFFGLGNKNIKNTKYIDTDGTISWEAKHNDSLIFTLEDMGIKLQGEYNKNAEKGDSFIISKENYYEEPLGEDTEKDYLAYTIYRVKNKWLYDKVVKEVTKDNEFDFNKLEMIHIQGYKVYHTEDAMHYHSYLLLMDNLVLDLQTNLKLNEKQLQIVINKLD</sequence>
<reference evidence="2 3" key="1">
    <citation type="submission" date="2018-07" db="EMBL/GenBank/DDBJ databases">
        <title>Anaerosacharophilus polymeroproducens gen. nov. sp. nov., an anaerobic bacterium isolated from salt field.</title>
        <authorList>
            <person name="Kim W."/>
            <person name="Yang S.-H."/>
            <person name="Oh J."/>
            <person name="Lee J.-H."/>
            <person name="Kwon K.K."/>
        </authorList>
    </citation>
    <scope>NUCLEOTIDE SEQUENCE [LARGE SCALE GENOMIC DNA]</scope>
    <source>
        <strain evidence="2 3">MCWD5</strain>
    </source>
</reference>
<feature type="transmembrane region" description="Helical" evidence="1">
    <location>
        <begin position="233"/>
        <end position="258"/>
    </location>
</feature>
<evidence type="ECO:0000313" key="3">
    <source>
        <dbReference type="Proteomes" id="UP000255036"/>
    </source>
</evidence>
<dbReference type="InterPro" id="IPR021359">
    <property type="entry name" value="DUF2812"/>
</dbReference>
<dbReference type="AlphaFoldDB" id="A0A371AY97"/>
<dbReference type="RefSeq" id="WP_115480797.1">
    <property type="nucleotide sequence ID" value="NZ_QRCT01000012.1"/>
</dbReference>
<gene>
    <name evidence="2" type="ORF">DWV06_03620</name>
</gene>
<proteinExistence type="predicted"/>
<name>A0A371AY97_9FIRM</name>
<protein>
    <submittedName>
        <fullName evidence="2">DUF2812 domain-containing protein</fullName>
    </submittedName>
</protein>
<feature type="transmembrane region" description="Helical" evidence="1">
    <location>
        <begin position="208"/>
        <end position="227"/>
    </location>
</feature>
<evidence type="ECO:0000256" key="1">
    <source>
        <dbReference type="SAM" id="Phobius"/>
    </source>
</evidence>
<dbReference type="OrthoDB" id="1650893at2"/>
<dbReference type="Proteomes" id="UP000255036">
    <property type="component" value="Unassembled WGS sequence"/>
</dbReference>
<organism evidence="2 3">
    <name type="scientific">Anaerosacchariphilus polymeriproducens</name>
    <dbReference type="NCBI Taxonomy" id="1812858"/>
    <lineage>
        <taxon>Bacteria</taxon>
        <taxon>Bacillati</taxon>
        <taxon>Bacillota</taxon>
        <taxon>Clostridia</taxon>
        <taxon>Lachnospirales</taxon>
        <taxon>Lachnospiraceae</taxon>
        <taxon>Anaerosacchariphilus</taxon>
    </lineage>
</organism>
<dbReference type="EMBL" id="QRCT01000012">
    <property type="protein sequence ID" value="RDU24564.1"/>
    <property type="molecule type" value="Genomic_DNA"/>
</dbReference>
<comment type="caution">
    <text evidence="2">The sequence shown here is derived from an EMBL/GenBank/DDBJ whole genome shotgun (WGS) entry which is preliminary data.</text>
</comment>
<keyword evidence="1" id="KW-1133">Transmembrane helix</keyword>
<evidence type="ECO:0000313" key="2">
    <source>
        <dbReference type="EMBL" id="RDU24564.1"/>
    </source>
</evidence>
<dbReference type="Pfam" id="PF11193">
    <property type="entry name" value="DUF2812"/>
    <property type="match status" value="1"/>
</dbReference>
<feature type="transmembrane region" description="Helical" evidence="1">
    <location>
        <begin position="270"/>
        <end position="293"/>
    </location>
</feature>